<name>A0A9X2C4K7_9PSED</name>
<reference evidence="2 3" key="1">
    <citation type="journal article" date="2022" name="Int. J. Syst. Evol. Microbiol.">
        <title>Pseudomonas aegrilactucae sp. nov. and Pseudomonas morbosilactucae sp. nov., pathogens causing bacterial rot of lettuce in Japan.</title>
        <authorList>
            <person name="Sawada H."/>
            <person name="Fujikawa T."/>
            <person name="Satou M."/>
        </authorList>
    </citation>
    <scope>NUCLEOTIDE SEQUENCE [LARGE SCALE GENOMIC DNA]</scope>
    <source>
        <strain evidence="2 3">MAFF 302030</strain>
    </source>
</reference>
<protein>
    <recommendedName>
        <fullName evidence="4">YcxB-like protein domain-containing protein</fullName>
    </recommendedName>
</protein>
<keyword evidence="1" id="KW-0472">Membrane</keyword>
<comment type="caution">
    <text evidence="2">The sequence shown here is derived from an EMBL/GenBank/DDBJ whole genome shotgun (WGS) entry which is preliminary data.</text>
</comment>
<sequence length="219" mass="25036">MELQFSITPEYTALKLAEQLELELRKDEEKTARRMRWLEHWHKKLLGPLLFSLLLVAGALAMYFPAQQITPGKIIAALVYTLILTLLWRRFSGQWLTRLRAGVSASYAKPRKNFRGTQERLIKARLHIVLKSIEGTYRLLLGDQGFVMINGKGAQSGLDWDQIVSFKENADFYFLACAKLEAKKQLYMVAKHSDLMEPEAYQQGLALLLEKCPIAPQPA</sequence>
<dbReference type="EMBL" id="JALQCW010000008">
    <property type="protein sequence ID" value="MCK9797212.1"/>
    <property type="molecule type" value="Genomic_DNA"/>
</dbReference>
<feature type="transmembrane region" description="Helical" evidence="1">
    <location>
        <begin position="45"/>
        <end position="64"/>
    </location>
</feature>
<dbReference type="RefSeq" id="WP_268264619.1">
    <property type="nucleotide sequence ID" value="NZ_JALQCW010000008.1"/>
</dbReference>
<gene>
    <name evidence="2" type="ORF">M1B34_05505</name>
</gene>
<proteinExistence type="predicted"/>
<evidence type="ECO:0000313" key="3">
    <source>
        <dbReference type="Proteomes" id="UP001155059"/>
    </source>
</evidence>
<dbReference type="AlphaFoldDB" id="A0A9X2C4K7"/>
<organism evidence="2 3">
    <name type="scientific">Pseudomonas morbosilactucae</name>
    <dbReference type="NCBI Taxonomy" id="2938197"/>
    <lineage>
        <taxon>Bacteria</taxon>
        <taxon>Pseudomonadati</taxon>
        <taxon>Pseudomonadota</taxon>
        <taxon>Gammaproteobacteria</taxon>
        <taxon>Pseudomonadales</taxon>
        <taxon>Pseudomonadaceae</taxon>
        <taxon>Pseudomonas</taxon>
    </lineage>
</organism>
<evidence type="ECO:0008006" key="4">
    <source>
        <dbReference type="Google" id="ProtNLM"/>
    </source>
</evidence>
<evidence type="ECO:0000256" key="1">
    <source>
        <dbReference type="SAM" id="Phobius"/>
    </source>
</evidence>
<evidence type="ECO:0000313" key="2">
    <source>
        <dbReference type="EMBL" id="MCK9797212.1"/>
    </source>
</evidence>
<keyword evidence="1" id="KW-1133">Transmembrane helix</keyword>
<reference evidence="2 3" key="2">
    <citation type="journal article" date="2023" name="Plant Pathol.">
        <title>Dismantling and reorganizing Pseudomonas marginalis sensu#lato.</title>
        <authorList>
            <person name="Sawada H."/>
            <person name="Fujikawa T."/>
            <person name="Satou M."/>
        </authorList>
    </citation>
    <scope>NUCLEOTIDE SEQUENCE [LARGE SCALE GENOMIC DNA]</scope>
    <source>
        <strain evidence="2 3">MAFF 302030</strain>
    </source>
</reference>
<feature type="transmembrane region" description="Helical" evidence="1">
    <location>
        <begin position="70"/>
        <end position="88"/>
    </location>
</feature>
<dbReference type="Proteomes" id="UP001155059">
    <property type="component" value="Unassembled WGS sequence"/>
</dbReference>
<accession>A0A9X2C4K7</accession>
<keyword evidence="1" id="KW-0812">Transmembrane</keyword>